<feature type="region of interest" description="Disordered" evidence="1">
    <location>
        <begin position="462"/>
        <end position="504"/>
    </location>
</feature>
<name>A0A1Y1VS92_9FUNG</name>
<feature type="compositionally biased region" description="Low complexity" evidence="1">
    <location>
        <begin position="464"/>
        <end position="473"/>
    </location>
</feature>
<dbReference type="STRING" id="1754192.A0A1Y1VS92"/>
<feature type="signal peptide" evidence="2">
    <location>
        <begin position="1"/>
        <end position="18"/>
    </location>
</feature>
<feature type="chain" id="PRO_5012914687" evidence="2">
    <location>
        <begin position="19"/>
        <end position="978"/>
    </location>
</feature>
<feature type="region of interest" description="Disordered" evidence="1">
    <location>
        <begin position="723"/>
        <end position="745"/>
    </location>
</feature>
<evidence type="ECO:0000256" key="2">
    <source>
        <dbReference type="SAM" id="SignalP"/>
    </source>
</evidence>
<evidence type="ECO:0000313" key="4">
    <source>
        <dbReference type="Proteomes" id="UP000193944"/>
    </source>
</evidence>
<proteinExistence type="predicted"/>
<comment type="caution">
    <text evidence="3">The sequence shown here is derived from an EMBL/GenBank/DDBJ whole genome shotgun (WGS) entry which is preliminary data.</text>
</comment>
<reference evidence="3 4" key="1">
    <citation type="submission" date="2016-08" db="EMBL/GenBank/DDBJ databases">
        <title>A Parts List for Fungal Cellulosomes Revealed by Comparative Genomics.</title>
        <authorList>
            <consortium name="DOE Joint Genome Institute"/>
            <person name="Haitjema C.H."/>
            <person name="Gilmore S.P."/>
            <person name="Henske J.K."/>
            <person name="Solomon K.V."/>
            <person name="De Groot R."/>
            <person name="Kuo A."/>
            <person name="Mondo S.J."/>
            <person name="Salamov A.A."/>
            <person name="Labutti K."/>
            <person name="Zhao Z."/>
            <person name="Chiniquy J."/>
            <person name="Barry K."/>
            <person name="Brewer H.M."/>
            <person name="Purvine S.O."/>
            <person name="Wright A.T."/>
            <person name="Boxma B."/>
            <person name="Van Alen T."/>
            <person name="Hackstein J.H."/>
            <person name="Baker S.E."/>
            <person name="Grigoriev I.V."/>
            <person name="O'Malley M.A."/>
        </authorList>
    </citation>
    <scope>NUCLEOTIDE SEQUENCE [LARGE SCALE GENOMIC DNA]</scope>
    <source>
        <strain evidence="3 4">S4</strain>
    </source>
</reference>
<sequence length="978" mass="111372">MKFFISTFFIFFANCILAKESRVFCRYNYNGVSKVYDSAYFDNEGNVVYAKTIEEYAKVLGPIWYGVSWCDNSTMVNSIGIYYDISSIQDKLRKRSVENSNDNKDNNDNKNNTDTVYIDENSIIDNPYSRGNDTISDFKNRTTTYINRIYDKLKNTKQKCIPLVSVNPAFNPYHASLIVGVDNCLPNARYATGVVVNLPDSLGPVINSIPKGFTECGAVNNCEGCNVLCNVLISSTKENQISITTSNGEVSTHTIGNIESNTDTLSDEISNTIEVASSLTNGNTITHSESDTDTSTLELAVTLAHSNSTNESSDNSFTFNTEYSQSVIHGSSDEINWSGYKEHSDTNEYSFLSKDDYDYHNNQYEEIGRIRYIDENTNYKNNDKNKRFVLVNYENEEITLYNNQTHLEKRILPFLAPLVPIVVEFAAQQLSRYLIKQGIKQVGKYVGKQIAKKLAKKATKDTAKNVAKNAGKNINKRSKRKNIDSASQAGQTLVSGGQAINDERWKDKNHNQTESWNWQNYYQCENKLKNGIKKNYDQTEKWSQRNYDQTEKWSQKNYDQTEKWSQKNYDQTNYWNSVNYNQTEAWNWKNFQQTEKWNWKNFNQTEYWNKRNEQTQYNLANYNYDMQVYYTERKKERANLVMALAGTRSNSNTEVEGSSSGGGIINSKENSEYNSHSHSVMDQTENTKGYSNAYTLGHNESSSKEDSRSDSISNLLSNAYTSENGWTTEQSSSATNSNGRTFGNSYSNSVMQEISVEEAKTKSIDNTVNNVSSETIAFQISQSITNQPVDGGCYSYEVTPLFLSEAAIWACGVKDGLRGDHVEFYTSEYTQYQTNKFNINKTDCYYKENVNDSQRGISNFMVMGDVLKAPNPKTDEGNGINYFGSYISTLNTSNPWFFGILETGQLVICHKEFNKSHVRWYSTTTIPDTEDINAHELNVEFKIADNGHLIMTAENILADYNTENDDIYTVDTSQEIVI</sequence>
<feature type="compositionally biased region" description="Polar residues" evidence="1">
    <location>
        <begin position="484"/>
        <end position="495"/>
    </location>
</feature>
<keyword evidence="4" id="KW-1185">Reference proteome</keyword>
<feature type="compositionally biased region" description="Polar residues" evidence="1">
    <location>
        <begin position="672"/>
        <end position="694"/>
    </location>
</feature>
<dbReference type="OrthoDB" id="5420017at2759"/>
<evidence type="ECO:0000313" key="3">
    <source>
        <dbReference type="EMBL" id="ORX64137.1"/>
    </source>
</evidence>
<reference evidence="3 4" key="2">
    <citation type="submission" date="2016-08" db="EMBL/GenBank/DDBJ databases">
        <title>Pervasive Adenine N6-methylation of Active Genes in Fungi.</title>
        <authorList>
            <consortium name="DOE Joint Genome Institute"/>
            <person name="Mondo S.J."/>
            <person name="Dannebaum R.O."/>
            <person name="Kuo R.C."/>
            <person name="Labutti K."/>
            <person name="Haridas S."/>
            <person name="Kuo A."/>
            <person name="Salamov A."/>
            <person name="Ahrendt S.R."/>
            <person name="Lipzen A."/>
            <person name="Sullivan W."/>
            <person name="Andreopoulos W.B."/>
            <person name="Clum A."/>
            <person name="Lindquist E."/>
            <person name="Daum C."/>
            <person name="Ramamoorthy G.K."/>
            <person name="Gryganskyi A."/>
            <person name="Culley D."/>
            <person name="Magnuson J.K."/>
            <person name="James T.Y."/>
            <person name="O'Malley M.A."/>
            <person name="Stajich J.E."/>
            <person name="Spatafora J.W."/>
            <person name="Visel A."/>
            <person name="Grigoriev I.V."/>
        </authorList>
    </citation>
    <scope>NUCLEOTIDE SEQUENCE [LARGE SCALE GENOMIC DNA]</scope>
    <source>
        <strain evidence="3 4">S4</strain>
    </source>
</reference>
<feature type="compositionally biased region" description="Low complexity" evidence="1">
    <location>
        <begin position="649"/>
        <end position="658"/>
    </location>
</feature>
<evidence type="ECO:0000256" key="1">
    <source>
        <dbReference type="SAM" id="MobiDB-lite"/>
    </source>
</evidence>
<dbReference type="EMBL" id="MCFG01000552">
    <property type="protein sequence ID" value="ORX64137.1"/>
    <property type="molecule type" value="Genomic_DNA"/>
</dbReference>
<keyword evidence="2" id="KW-0732">Signal</keyword>
<dbReference type="Proteomes" id="UP000193944">
    <property type="component" value="Unassembled WGS sequence"/>
</dbReference>
<dbReference type="AlphaFoldDB" id="A0A1Y1VS92"/>
<organism evidence="3 4">
    <name type="scientific">Anaeromyces robustus</name>
    <dbReference type="NCBI Taxonomy" id="1754192"/>
    <lineage>
        <taxon>Eukaryota</taxon>
        <taxon>Fungi</taxon>
        <taxon>Fungi incertae sedis</taxon>
        <taxon>Chytridiomycota</taxon>
        <taxon>Chytridiomycota incertae sedis</taxon>
        <taxon>Neocallimastigomycetes</taxon>
        <taxon>Neocallimastigales</taxon>
        <taxon>Neocallimastigaceae</taxon>
        <taxon>Anaeromyces</taxon>
    </lineage>
</organism>
<protein>
    <submittedName>
        <fullName evidence="3">Uncharacterized protein</fullName>
    </submittedName>
</protein>
<accession>A0A1Y1VS92</accession>
<gene>
    <name evidence="3" type="ORF">BCR32DRAFT_298189</name>
</gene>
<feature type="region of interest" description="Disordered" evidence="1">
    <location>
        <begin position="648"/>
        <end position="711"/>
    </location>
</feature>